<evidence type="ECO:0000313" key="2">
    <source>
        <dbReference type="EMBL" id="RIA21313.1"/>
    </source>
</evidence>
<feature type="transmembrane region" description="Helical" evidence="1">
    <location>
        <begin position="80"/>
        <end position="101"/>
    </location>
</feature>
<sequence>MTRRRVTDASSPTLFHRLWLSETIRLREEHAGPLEDAEASRLARAEGGDLAERIQHRALLLARRDGQWQALLHWLQGARLAGLLLIVLALLSGAGLALAALGDGRQPVNVFWALGSLLGLNGLLLIGWLLGLLLTRDNPGALGRLWLWLSEKLARDASAAQLAPALLLMLQRQRLTRWGLGLMVNGLWTLAMLAALITLLLLLATRRYGFVWETTILGGDTFIALTQAIGALPAMLGFSLPDIELIRASGDAAIASEAARQSWAGWLVGVLLVYGLLPRLLLALFCLWCWQSGKRALRLDLDLPGYGLLRQRLQPDSERLGICDLAPATLHQPQAGTSAQEGSGALLLGLELDDRRSWPPASLPRGVADAGVIDSREQRRQLLEQLTRFPPERLAIACDPRRSPDRGTLALLGELARSASATRIWLLPPMPGETLDSARLADWHQALDQLQLTHRDSSPLTWLESGHD</sequence>
<dbReference type="Pfam" id="PF11067">
    <property type="entry name" value="DUF2868"/>
    <property type="match status" value="1"/>
</dbReference>
<dbReference type="AlphaFoldDB" id="A0A397MD04"/>
<reference evidence="2 3" key="1">
    <citation type="submission" date="2018-08" db="EMBL/GenBank/DDBJ databases">
        <title>Genome sequencing of rice bacterial endophytes.</title>
        <authorList>
            <person name="Venturi V."/>
        </authorList>
    </citation>
    <scope>NUCLEOTIDE SEQUENCE [LARGE SCALE GENOMIC DNA]</scope>
    <source>
        <strain evidence="2 3">E1205</strain>
    </source>
</reference>
<evidence type="ECO:0000256" key="1">
    <source>
        <dbReference type="SAM" id="Phobius"/>
    </source>
</evidence>
<keyword evidence="1" id="KW-0812">Transmembrane</keyword>
<accession>A0A397MD04</accession>
<protein>
    <submittedName>
        <fullName evidence="2">Uncharacterized protein DUF2868</fullName>
    </submittedName>
</protein>
<keyword evidence="1" id="KW-1133">Transmembrane helix</keyword>
<organism evidence="2 3">
    <name type="scientific">Ectopseudomonas oleovorans</name>
    <name type="common">Pseudomonas oleovorans</name>
    <dbReference type="NCBI Taxonomy" id="301"/>
    <lineage>
        <taxon>Bacteria</taxon>
        <taxon>Pseudomonadati</taxon>
        <taxon>Pseudomonadota</taxon>
        <taxon>Gammaproteobacteria</taxon>
        <taxon>Pseudomonadales</taxon>
        <taxon>Pseudomonadaceae</taxon>
        <taxon>Ectopseudomonas</taxon>
    </lineage>
</organism>
<dbReference type="RefSeq" id="WP_170965234.1">
    <property type="nucleotide sequence ID" value="NZ_QXDA01000005.1"/>
</dbReference>
<keyword evidence="1" id="KW-0472">Membrane</keyword>
<evidence type="ECO:0000313" key="3">
    <source>
        <dbReference type="Proteomes" id="UP000265836"/>
    </source>
</evidence>
<name>A0A397MD04_ECTOL</name>
<feature type="transmembrane region" description="Helical" evidence="1">
    <location>
        <begin position="182"/>
        <end position="204"/>
    </location>
</feature>
<feature type="transmembrane region" description="Helical" evidence="1">
    <location>
        <begin position="110"/>
        <end position="133"/>
    </location>
</feature>
<feature type="transmembrane region" description="Helical" evidence="1">
    <location>
        <begin position="266"/>
        <end position="290"/>
    </location>
</feature>
<proteinExistence type="predicted"/>
<gene>
    <name evidence="2" type="ORF">DFO61_3736</name>
</gene>
<dbReference type="Proteomes" id="UP000265836">
    <property type="component" value="Unassembled WGS sequence"/>
</dbReference>
<dbReference type="InterPro" id="IPR021296">
    <property type="entry name" value="DUF2868"/>
</dbReference>
<dbReference type="EMBL" id="QXDA01000005">
    <property type="protein sequence ID" value="RIA21313.1"/>
    <property type="molecule type" value="Genomic_DNA"/>
</dbReference>
<comment type="caution">
    <text evidence="2">The sequence shown here is derived from an EMBL/GenBank/DDBJ whole genome shotgun (WGS) entry which is preliminary data.</text>
</comment>